<sequence length="277" mass="30321">MRQDALLAAHALHPSRRTELFEMTQRPIRVAAVGDLHCRKTSAGTIAPLLSRVNEHADMLLLCGDLTDYGTPEEAHVLAKELAVARVPMAGVLGNHDYEGGAQQEITKILTDAGVQILDGDAIEIHGIGIAGVKGFVGGFGRGTLGPWGERMIKAFVQEAIDEALKLEAALQRLRTERRIAIMHYAPVRGTVEGEPPEIFAYCGCGRLEEPLHRYPVDVVFHGHAHHGSPTARTENGIPVHNVALPLMRRLHAEHPGFHVVELEPLHEPIEEMPLVR</sequence>
<dbReference type="Pfam" id="PF00149">
    <property type="entry name" value="Metallophos"/>
    <property type="match status" value="1"/>
</dbReference>
<gene>
    <name evidence="4" type="ORF">DB32_008919</name>
</gene>
<dbReference type="InterPro" id="IPR016538">
    <property type="entry name" value="UCP008292"/>
</dbReference>
<dbReference type="GO" id="GO:0016020">
    <property type="term" value="C:membrane"/>
    <property type="evidence" value="ECO:0007669"/>
    <property type="project" value="GOC"/>
</dbReference>
<proteinExistence type="predicted"/>
<feature type="domain" description="Calcineurin-like phosphoesterase" evidence="3">
    <location>
        <begin position="28"/>
        <end position="227"/>
    </location>
</feature>
<keyword evidence="2" id="KW-0378">Hydrolase</keyword>
<dbReference type="GO" id="GO:0009245">
    <property type="term" value="P:lipid A biosynthetic process"/>
    <property type="evidence" value="ECO:0007669"/>
    <property type="project" value="TreeGrafter"/>
</dbReference>
<dbReference type="GO" id="GO:0046872">
    <property type="term" value="F:metal ion binding"/>
    <property type="evidence" value="ECO:0007669"/>
    <property type="project" value="UniProtKB-KW"/>
</dbReference>
<dbReference type="Proteomes" id="UP000034883">
    <property type="component" value="Chromosome"/>
</dbReference>
<name>A0A0F6YPS4_9BACT</name>
<evidence type="ECO:0000313" key="4">
    <source>
        <dbReference type="EMBL" id="AKF11770.1"/>
    </source>
</evidence>
<dbReference type="AlphaFoldDB" id="A0A0F6YPS4"/>
<evidence type="ECO:0000256" key="1">
    <source>
        <dbReference type="ARBA" id="ARBA00022723"/>
    </source>
</evidence>
<dbReference type="STRING" id="927083.DB32_008919"/>
<dbReference type="SUPFAM" id="SSF56300">
    <property type="entry name" value="Metallo-dependent phosphatases"/>
    <property type="match status" value="1"/>
</dbReference>
<dbReference type="InterPro" id="IPR029052">
    <property type="entry name" value="Metallo-depent_PP-like"/>
</dbReference>
<dbReference type="PANTHER" id="PTHR31302:SF31">
    <property type="entry name" value="PHOSPHODIESTERASE YAEI"/>
    <property type="match status" value="1"/>
</dbReference>
<dbReference type="PIRSF" id="PIRSF008292">
    <property type="entry name" value="UCP008292"/>
    <property type="match status" value="1"/>
</dbReference>
<organism evidence="4 5">
    <name type="scientific">Sandaracinus amylolyticus</name>
    <dbReference type="NCBI Taxonomy" id="927083"/>
    <lineage>
        <taxon>Bacteria</taxon>
        <taxon>Pseudomonadati</taxon>
        <taxon>Myxococcota</taxon>
        <taxon>Polyangia</taxon>
        <taxon>Polyangiales</taxon>
        <taxon>Sandaracinaceae</taxon>
        <taxon>Sandaracinus</taxon>
    </lineage>
</organism>
<dbReference type="InterPro" id="IPR051158">
    <property type="entry name" value="Metallophosphoesterase_sf"/>
</dbReference>
<reference evidence="4 5" key="1">
    <citation type="submission" date="2015-03" db="EMBL/GenBank/DDBJ databases">
        <title>Genome assembly of Sandaracinus amylolyticus DSM 53668.</title>
        <authorList>
            <person name="Sharma G."/>
            <person name="Subramanian S."/>
        </authorList>
    </citation>
    <scope>NUCLEOTIDE SEQUENCE [LARGE SCALE GENOMIC DNA]</scope>
    <source>
        <strain evidence="4 5">DSM 53668</strain>
    </source>
</reference>
<keyword evidence="1" id="KW-0479">Metal-binding</keyword>
<dbReference type="Gene3D" id="3.60.21.10">
    <property type="match status" value="1"/>
</dbReference>
<dbReference type="EMBL" id="CP011125">
    <property type="protein sequence ID" value="AKF11770.1"/>
    <property type="molecule type" value="Genomic_DNA"/>
</dbReference>
<evidence type="ECO:0000313" key="5">
    <source>
        <dbReference type="Proteomes" id="UP000034883"/>
    </source>
</evidence>
<accession>A0A0F6YPS4</accession>
<keyword evidence="5" id="KW-1185">Reference proteome</keyword>
<dbReference type="InterPro" id="IPR004843">
    <property type="entry name" value="Calcineurin-like_PHP"/>
</dbReference>
<dbReference type="PANTHER" id="PTHR31302">
    <property type="entry name" value="TRANSMEMBRANE PROTEIN WITH METALLOPHOSPHOESTERASE DOMAIN-RELATED"/>
    <property type="match status" value="1"/>
</dbReference>
<protein>
    <recommendedName>
        <fullName evidence="3">Calcineurin-like phosphoesterase domain-containing protein</fullName>
    </recommendedName>
</protein>
<evidence type="ECO:0000256" key="2">
    <source>
        <dbReference type="ARBA" id="ARBA00022801"/>
    </source>
</evidence>
<dbReference type="GO" id="GO:0008758">
    <property type="term" value="F:UDP-2,3-diacylglucosamine hydrolase activity"/>
    <property type="evidence" value="ECO:0007669"/>
    <property type="project" value="TreeGrafter"/>
</dbReference>
<dbReference type="KEGG" id="samy:DB32_008919"/>
<evidence type="ECO:0000259" key="3">
    <source>
        <dbReference type="Pfam" id="PF00149"/>
    </source>
</evidence>